<reference evidence="4" key="1">
    <citation type="journal article" date="2008" name="Nat. Genet.">
        <title>The Pristionchus pacificus genome provides a unique perspective on nematode lifestyle and parasitism.</title>
        <authorList>
            <person name="Dieterich C."/>
            <person name="Clifton S.W."/>
            <person name="Schuster L.N."/>
            <person name="Chinwalla A."/>
            <person name="Delehaunty K."/>
            <person name="Dinkelacker I."/>
            <person name="Fulton L."/>
            <person name="Fulton R."/>
            <person name="Godfrey J."/>
            <person name="Minx P."/>
            <person name="Mitreva M."/>
            <person name="Roeseler W."/>
            <person name="Tian H."/>
            <person name="Witte H."/>
            <person name="Yang S.P."/>
            <person name="Wilson R.K."/>
            <person name="Sommer R.J."/>
        </authorList>
    </citation>
    <scope>NUCLEOTIDE SEQUENCE [LARGE SCALE GENOMIC DNA]</scope>
    <source>
        <strain evidence="4">PS312</strain>
    </source>
</reference>
<feature type="compositionally biased region" description="Basic and acidic residues" evidence="1">
    <location>
        <begin position="127"/>
        <end position="149"/>
    </location>
</feature>
<dbReference type="AlphaFoldDB" id="A0A454Y112"/>
<accession>A0A454Y112</accession>
<gene>
    <name evidence="3" type="primary">WBGene00117171</name>
</gene>
<accession>A0A8R1UH11</accession>
<sequence>MKLIVLLLLFAVSSLSAPSYFNAFITSPDVRKGEAAAQIAPKMEPTFHDQEKIGQASGNSTSLLEDNEGSGETSGEEKEGAKDEEDIVEKEEDKEEDRESSSSSESSEKKKRSQGSTEQKGSPSDGSEEKTGSKESPTKGADETTKEDAYLVIYDTDQLPPRS</sequence>
<feature type="chain" id="PRO_5043825984" evidence="2">
    <location>
        <begin position="17"/>
        <end position="163"/>
    </location>
</feature>
<proteinExistence type="predicted"/>
<feature type="compositionally biased region" description="Polar residues" evidence="1">
    <location>
        <begin position="114"/>
        <end position="125"/>
    </location>
</feature>
<dbReference type="Proteomes" id="UP000005239">
    <property type="component" value="Unassembled WGS sequence"/>
</dbReference>
<feature type="compositionally biased region" description="Acidic residues" evidence="1">
    <location>
        <begin position="82"/>
        <end position="98"/>
    </location>
</feature>
<feature type="signal peptide" evidence="2">
    <location>
        <begin position="1"/>
        <end position="16"/>
    </location>
</feature>
<reference evidence="3" key="2">
    <citation type="submission" date="2022-06" db="UniProtKB">
        <authorList>
            <consortium name="EnsemblMetazoa"/>
        </authorList>
    </citation>
    <scope>IDENTIFICATION</scope>
    <source>
        <strain evidence="3">PS312</strain>
    </source>
</reference>
<name>A0A454Y112_PRIPA</name>
<keyword evidence="4" id="KW-1185">Reference proteome</keyword>
<protein>
    <submittedName>
        <fullName evidence="3">Uncharacterized protein</fullName>
    </submittedName>
</protein>
<dbReference type="EnsemblMetazoa" id="PPA27617.1">
    <property type="protein sequence ID" value="PPA27617.1"/>
    <property type="gene ID" value="WBGene00117171"/>
</dbReference>
<evidence type="ECO:0000313" key="3">
    <source>
        <dbReference type="EnsemblMetazoa" id="PPA27617.1"/>
    </source>
</evidence>
<evidence type="ECO:0000256" key="1">
    <source>
        <dbReference type="SAM" id="MobiDB-lite"/>
    </source>
</evidence>
<evidence type="ECO:0000313" key="4">
    <source>
        <dbReference type="Proteomes" id="UP000005239"/>
    </source>
</evidence>
<feature type="region of interest" description="Disordered" evidence="1">
    <location>
        <begin position="36"/>
        <end position="163"/>
    </location>
</feature>
<keyword evidence="2" id="KW-0732">Signal</keyword>
<organism evidence="3 4">
    <name type="scientific">Pristionchus pacificus</name>
    <name type="common">Parasitic nematode worm</name>
    <dbReference type="NCBI Taxonomy" id="54126"/>
    <lineage>
        <taxon>Eukaryota</taxon>
        <taxon>Metazoa</taxon>
        <taxon>Ecdysozoa</taxon>
        <taxon>Nematoda</taxon>
        <taxon>Chromadorea</taxon>
        <taxon>Rhabditida</taxon>
        <taxon>Rhabditina</taxon>
        <taxon>Diplogasteromorpha</taxon>
        <taxon>Diplogasteroidea</taxon>
        <taxon>Neodiplogasteridae</taxon>
        <taxon>Pristionchus</taxon>
    </lineage>
</organism>
<evidence type="ECO:0000256" key="2">
    <source>
        <dbReference type="SAM" id="SignalP"/>
    </source>
</evidence>